<evidence type="ECO:0000313" key="6">
    <source>
        <dbReference type="EMBL" id="EZA57756.1"/>
    </source>
</evidence>
<keyword evidence="3 6" id="KW-0808">Transferase</keyword>
<dbReference type="EMBL" id="QOIP01000003">
    <property type="protein sequence ID" value="RLU24627.1"/>
    <property type="molecule type" value="Genomic_DNA"/>
</dbReference>
<evidence type="ECO:0000256" key="3">
    <source>
        <dbReference type="ARBA" id="ARBA00022679"/>
    </source>
</evidence>
<reference evidence="7" key="3">
    <citation type="submission" date="2018-07" db="EMBL/GenBank/DDBJ databases">
        <authorList>
            <person name="Mckenzie S.K."/>
            <person name="Kronauer D.J.C."/>
        </authorList>
    </citation>
    <scope>NUCLEOTIDE SEQUENCE</scope>
    <source>
        <strain evidence="7">Clonal line C1</strain>
    </source>
</reference>
<feature type="chain" id="PRO_5035983340" evidence="5">
    <location>
        <begin position="21"/>
        <end position="526"/>
    </location>
</feature>
<evidence type="ECO:0000256" key="1">
    <source>
        <dbReference type="ARBA" id="ARBA00009995"/>
    </source>
</evidence>
<accession>A0A026WPZ7</accession>
<dbReference type="EMBL" id="KK107139">
    <property type="protein sequence ID" value="EZA57756.1"/>
    <property type="molecule type" value="Genomic_DNA"/>
</dbReference>
<keyword evidence="4" id="KW-1133">Transmembrane helix</keyword>
<feature type="transmembrane region" description="Helical" evidence="4">
    <location>
        <begin position="482"/>
        <end position="501"/>
    </location>
</feature>
<keyword evidence="2" id="KW-0328">Glycosyltransferase</keyword>
<keyword evidence="4" id="KW-0812">Transmembrane</keyword>
<proteinExistence type="inferred from homology"/>
<dbReference type="STRING" id="2015173.A0A026WPZ7"/>
<dbReference type="GO" id="GO:0008194">
    <property type="term" value="F:UDP-glycosyltransferase activity"/>
    <property type="evidence" value="ECO:0007669"/>
    <property type="project" value="InterPro"/>
</dbReference>
<evidence type="ECO:0000256" key="4">
    <source>
        <dbReference type="SAM" id="Phobius"/>
    </source>
</evidence>
<keyword evidence="4" id="KW-0472">Membrane</keyword>
<dbReference type="Pfam" id="PF00201">
    <property type="entry name" value="UDPGT"/>
    <property type="match status" value="1"/>
</dbReference>
<evidence type="ECO:0000313" key="7">
    <source>
        <dbReference type="EMBL" id="RLU24627.1"/>
    </source>
</evidence>
<name>A0A026WPZ7_OOCBI</name>
<keyword evidence="8" id="KW-1185">Reference proteome</keyword>
<protein>
    <submittedName>
        <fullName evidence="6">UDP-glucuronosyltransferase 1-9</fullName>
    </submittedName>
</protein>
<comment type="similarity">
    <text evidence="1">Belongs to the UDP-glycosyltransferase family.</text>
</comment>
<dbReference type="Proteomes" id="UP000279307">
    <property type="component" value="Chromosome 3"/>
</dbReference>
<dbReference type="AlphaFoldDB" id="A0A026WPZ7"/>
<dbReference type="InterPro" id="IPR050271">
    <property type="entry name" value="UDP-glycosyltransferase"/>
</dbReference>
<dbReference type="InterPro" id="IPR002213">
    <property type="entry name" value="UDP_glucos_trans"/>
</dbReference>
<organism evidence="6 8">
    <name type="scientific">Ooceraea biroi</name>
    <name type="common">Clonal raider ant</name>
    <name type="synonym">Cerapachys biroi</name>
    <dbReference type="NCBI Taxonomy" id="2015173"/>
    <lineage>
        <taxon>Eukaryota</taxon>
        <taxon>Metazoa</taxon>
        <taxon>Ecdysozoa</taxon>
        <taxon>Arthropoda</taxon>
        <taxon>Hexapoda</taxon>
        <taxon>Insecta</taxon>
        <taxon>Pterygota</taxon>
        <taxon>Neoptera</taxon>
        <taxon>Endopterygota</taxon>
        <taxon>Hymenoptera</taxon>
        <taxon>Apocrita</taxon>
        <taxon>Aculeata</taxon>
        <taxon>Formicoidea</taxon>
        <taxon>Formicidae</taxon>
        <taxon>Dorylinae</taxon>
        <taxon>Ooceraea</taxon>
    </lineage>
</organism>
<dbReference type="OMA" id="WILMEAL"/>
<gene>
    <name evidence="7" type="ORF">DMN91_002716</name>
    <name evidence="6" type="ORF">X777_00856</name>
</gene>
<dbReference type="Gene3D" id="3.40.50.2000">
    <property type="entry name" value="Glycogen Phosphorylase B"/>
    <property type="match status" value="2"/>
</dbReference>
<evidence type="ECO:0000256" key="5">
    <source>
        <dbReference type="SAM" id="SignalP"/>
    </source>
</evidence>
<dbReference type="PANTHER" id="PTHR48043">
    <property type="entry name" value="EG:EG0003.4 PROTEIN-RELATED"/>
    <property type="match status" value="1"/>
</dbReference>
<dbReference type="CDD" id="cd03784">
    <property type="entry name" value="GT1_Gtf-like"/>
    <property type="match status" value="1"/>
</dbReference>
<feature type="signal peptide" evidence="5">
    <location>
        <begin position="1"/>
        <end position="20"/>
    </location>
</feature>
<reference evidence="6 8" key="1">
    <citation type="journal article" date="2014" name="Curr. Biol.">
        <title>The genome of the clonal raider ant Cerapachys biroi.</title>
        <authorList>
            <person name="Oxley P.R."/>
            <person name="Ji L."/>
            <person name="Fetter-Pruneda I."/>
            <person name="McKenzie S.K."/>
            <person name="Li C."/>
            <person name="Hu H."/>
            <person name="Zhang G."/>
            <person name="Kronauer D.J."/>
        </authorList>
    </citation>
    <scope>NUCLEOTIDE SEQUENCE [LARGE SCALE GENOMIC DNA]</scope>
</reference>
<evidence type="ECO:0000313" key="8">
    <source>
        <dbReference type="Proteomes" id="UP000053097"/>
    </source>
</evidence>
<keyword evidence="5" id="KW-0732">Signal</keyword>
<dbReference type="SUPFAM" id="SSF53756">
    <property type="entry name" value="UDP-Glycosyltransferase/glycogen phosphorylase"/>
    <property type="match status" value="1"/>
</dbReference>
<dbReference type="FunFam" id="3.40.50.2000:FF:000050">
    <property type="entry name" value="UDP-glucuronosyltransferase"/>
    <property type="match status" value="1"/>
</dbReference>
<dbReference type="OrthoDB" id="5835829at2759"/>
<dbReference type="PANTHER" id="PTHR48043:SF145">
    <property type="entry name" value="FI06409P-RELATED"/>
    <property type="match status" value="1"/>
</dbReference>
<evidence type="ECO:0000256" key="2">
    <source>
        <dbReference type="ARBA" id="ARBA00022676"/>
    </source>
</evidence>
<reference evidence="7" key="2">
    <citation type="journal article" date="2018" name="Genome Res.">
        <title>The genomic architecture and molecular evolution of ant odorant receptors.</title>
        <authorList>
            <person name="McKenzie S.K."/>
            <person name="Kronauer D.J.C."/>
        </authorList>
    </citation>
    <scope>NUCLEOTIDE SEQUENCE [LARGE SCALE GENOMIC DNA]</scope>
    <source>
        <strain evidence="7">Clonal line C1</strain>
    </source>
</reference>
<sequence length="526" mass="60145">MKILLSVLLVILICTQIIGGYRILGVAPLQSKSHWILMEALMKNLAIRGHQVDVITQFSLKKPIPNYTEINIGGIVPELTNNLNATGLEDYTSLTTIPRTLSLLGSKTCELLGHPKLQELIKNSQQNPPYDVIVVSLFLSPCYLAFGRYFKVPMIGLVTTSFYDWLNHLSGNQANPAYIPSYFSTFEQRMNFRERLTNFLLTNMYTMQMSYYSDAQVQHVKTHFGMDVPSMDDLHSDIALYLVNSHHSLNEIRPMNPGIIEVSGLHLKDDDDPLPLEMQKWLDESTHGCIYFTFGSMVRIETFPEELMKQIYASFEKIAPVRVLMKVAKKEDLLPGLPENVMTNPWFPQISILKHKNIRAFITHGGLMGTMEAVYHGVPLIGISLFSDQHRNMKNFVNKKVAISLQSINDITEERLSSALNKILKDPSYRNNMQRLQKLFLDRPMSPLNTSIYWVEYVAKYGNVLQSPALQLYWWQRNLLDVYAFIFVVIATVLYITLYSLRKLKNFLFGSRASKNSAAARSKKDK</sequence>
<dbReference type="Proteomes" id="UP000053097">
    <property type="component" value="Unassembled WGS sequence"/>
</dbReference>